<evidence type="ECO:0000313" key="8">
    <source>
        <dbReference type="EMBL" id="CAD7083305.1"/>
    </source>
</evidence>
<keyword evidence="1 2" id="KW-1015">Disulfide bond</keyword>
<dbReference type="InterPro" id="IPR050372">
    <property type="entry name" value="Neurexin-related_CASP"/>
</dbReference>
<dbReference type="InParanoid" id="A0A7R8UM99"/>
<feature type="compositionally biased region" description="Polar residues" evidence="3">
    <location>
        <begin position="149"/>
        <end position="159"/>
    </location>
</feature>
<dbReference type="EMBL" id="LR899010">
    <property type="protein sequence ID" value="CAD7083305.1"/>
    <property type="molecule type" value="Genomic_DNA"/>
</dbReference>
<dbReference type="SUPFAM" id="SSF57362">
    <property type="entry name" value="BPTI-like"/>
    <property type="match status" value="1"/>
</dbReference>
<dbReference type="SMART" id="SM00131">
    <property type="entry name" value="KU"/>
    <property type="match status" value="1"/>
</dbReference>
<dbReference type="Gene3D" id="4.10.410.10">
    <property type="entry name" value="Pancreatic trypsin inhibitor Kunitz domain"/>
    <property type="match status" value="1"/>
</dbReference>
<dbReference type="InterPro" id="IPR000742">
    <property type="entry name" value="EGF"/>
</dbReference>
<feature type="disulfide bond" evidence="2">
    <location>
        <begin position="1473"/>
        <end position="1490"/>
    </location>
</feature>
<dbReference type="FunFam" id="2.60.120.200:FF:000100">
    <property type="entry name" value="Axotactin, isoform B"/>
    <property type="match status" value="1"/>
</dbReference>
<feature type="region of interest" description="Disordered" evidence="3">
    <location>
        <begin position="1843"/>
        <end position="1885"/>
    </location>
</feature>
<dbReference type="Pfam" id="PF00014">
    <property type="entry name" value="Kunitz_BPTI"/>
    <property type="match status" value="1"/>
</dbReference>
<dbReference type="FunFam" id="2.60.120.200:FF:000120">
    <property type="entry name" value="Axotactin, isoform B"/>
    <property type="match status" value="1"/>
</dbReference>
<feature type="region of interest" description="Disordered" evidence="3">
    <location>
        <begin position="149"/>
        <end position="170"/>
    </location>
</feature>
<feature type="transmembrane region" description="Helical" evidence="4">
    <location>
        <begin position="1754"/>
        <end position="1775"/>
    </location>
</feature>
<keyword evidence="9" id="KW-1185">Reference proteome</keyword>
<evidence type="ECO:0000256" key="4">
    <source>
        <dbReference type="SAM" id="Phobius"/>
    </source>
</evidence>
<evidence type="ECO:0000259" key="5">
    <source>
        <dbReference type="PROSITE" id="PS50025"/>
    </source>
</evidence>
<sequence>MISDLDAKSSVALETINVIKISHLLIGKGAVNRTAGTFLRADWTRIRIHTILQERRKTCILSLVEAGNSTNKAQGQIYDKCTGPGEPGPCKNYLHKWRFEPLTNRCTTFIWGGCEGNSQNRFDSEVECLYHCIGSPHTLPPYLQSTTVGPATTPASVDQTPKADVSGESSAVEQYENRGAELTFAETGEEKTFLFAKNNTFIQVDGDIIQTFQLRLCREISFQFRTRLPHGLLVYHNVKNPDGIDLDPYALYVIVEKGQLKVVHVFGKHSTSVTVGEGLNRDEWHSVMVRIDVHGARLIARVDNNQEEVYLKGLNHDTNYGVSANLPSVVLVGGLSSEEKLHGVKYIIESFVGCIRNIVLSSGKAASDLLPITPLIATKHENVKEGCFNKCHSRKNLCFIGSRCINHYHDISCDCFGTHYEGEQCDIYTATILTLRGSSYVSYRIYDWKDRVHSAMTRISMMFKTHYDDSALFYASGESLKHQYIAASIKNHSVNVEMDFGDNVISVVIGDELTRHYWHNLTIFHDHKVVKVVLDDIEKSIEIPTVSNLLFDPEIYFGGGAELNKKKGLTSNNNFAGCLKYVYYNDVSILYELKKGNPKVHYHGVLEAEFYEADVEVIPMTYPFATSHIWWPINQAEELNIKFDFRSSRTTAVLAYSDVTTPKGSGFWEIRMSTDKLSFELIPDINDSNITHSISLKIASATSWHAVELDYKNGEIKFTVDYRHSQTQKFPLTFTIGDKVIIGSSLRASTSGLVGCMRDLEINGFAIEPRYVVKTERVVGEIALDNCKYIDPCKRPNTCEHGGKCFVKDDRITCDCKDIGYIGKNCHFTKYRKTCEELALLGYTKSDVYLIDIDGNGVFPPAHVKCDFQSLENATKTIVEHNLPSQVDVRMAKFEDFSFNIKYREFSPEMLQELISHSLYCTQSIKYECYKAPLELHSSTWFTSSFMNNTVDFLGNVKRGACPCSVNKTCADPNQSCNCDVKENKWYTDEGSYKDPHSLGVTNMYFLQQNDLEEDAQGRITLGPLECVETNTQKYVVTFTTSQSYIEVPGWRKGDIAFSFRTTGEKAILLFQPPIRPYYPSFMVALTGDYQLTFNFTLSTGTTRELVINSNRKLNGGEWHKIWIDYNEYHVRFMINTDYQMVDLLPEEEFGPFEGSMYIGGATADLLKKQSVKQGLIGCFRGLVVNGEILDIYSYMSVHLSEIIKDCKPSCVPSPCKNGAQCKELWSTFQCVCNNPWAHLGQFCETNINEKALTFINRESYLKRNYLRNVSEHERNMLKDILHKNILINLRTYDTDSLVLYANDHFNNFVHLYITAGKDVVFLYNYGDEIVNLTIADDEVKSGKSIQVAIIRSDMATTMHVNGKNVTIDRGTLLLEEYSNKPWRNPDKEVLSPHRPPAPPTEYFQFNVGGYDKANLLKTQIDHPELQGYIGCVRGLKIGDNLIDLAEINEGNIAHVLDGVLPNCQIKCDAEPCKNGGICKENFAMQESTCDCEHTSFLGEFCTEEKGADFNGESSLQRKFELAGKVEQVKLQLAFSGYDLRRASRVMLLLQTVNDRSYYLMVGINPDGHLLFEEDREGNDAVGAKIERNFLNNARHSVYYSRNGTEAVLLIDRQSVPLVPINARTLTSVADPGANSVQIGGINTTDPRFAVYKSYSGCLSNIFIKVNNYSMKPLEEYMLFTKSGAENITVINSQGVRSAQCNAQFDLIQKLISEPTLNFSVVGSEKSWVEEPPTKIPYKAQHFDSSRKEEKTQVVFIILTTVFFVIILCCLIEVYRTNRAHKKRIERETDEDIIRSKEQAAKLHESPGLGARNFQYRPVAHDENGATPNTGAAAPLVGILKNGNAPTTPVPTNLENPTNGSLPTGILEEPEEEEKEEQAYDKIDNAKLNRRSIPLMPGVRDSQLMDHELRWDPLPNLKEPTGDKNESKENGNGDATDDESSSTSSSDDEAVLDNPDEYMDGYESKMPLLYQINEDDEELPHQANHQNPATAPISFAPAPASTNATLATVEQNSPSDGPTFLKDPSPDDSLDTTLATVGQNSPSNEPAFLKGSSPDDSLDDTMRISGIPISPFVTRRNPKAHVSPAYIDEAHRQFSNPISYLGGPRLEPRNRNSVDSVLSID</sequence>
<feature type="domain" description="EGF-like" evidence="6">
    <location>
        <begin position="1208"/>
        <end position="1245"/>
    </location>
</feature>
<dbReference type="CDD" id="cd00110">
    <property type="entry name" value="LamG"/>
    <property type="match status" value="4"/>
</dbReference>
<dbReference type="Pfam" id="PF02210">
    <property type="entry name" value="Laminin_G_2"/>
    <property type="match status" value="6"/>
</dbReference>
<evidence type="ECO:0000256" key="2">
    <source>
        <dbReference type="PROSITE-ProRule" id="PRU00076"/>
    </source>
</evidence>
<dbReference type="PROSITE" id="PS50279">
    <property type="entry name" value="BPTI_KUNITZ_2"/>
    <property type="match status" value="1"/>
</dbReference>
<feature type="domain" description="Laminin G" evidence="5">
    <location>
        <begin position="430"/>
        <end position="610"/>
    </location>
</feature>
<keyword evidence="4" id="KW-0812">Transmembrane</keyword>
<feature type="domain" description="EGF-like" evidence="6">
    <location>
        <begin position="789"/>
        <end position="827"/>
    </location>
</feature>
<dbReference type="PROSITE" id="PS50025">
    <property type="entry name" value="LAM_G_DOMAIN"/>
    <property type="match status" value="6"/>
</dbReference>
<dbReference type="PANTHER" id="PTHR15036">
    <property type="entry name" value="PIKACHURIN-LIKE PROTEIN"/>
    <property type="match status" value="1"/>
</dbReference>
<dbReference type="FunFam" id="2.10.25.10:FF:000459">
    <property type="entry name" value="Axotactin, isoform B"/>
    <property type="match status" value="1"/>
</dbReference>
<feature type="region of interest" description="Disordered" evidence="3">
    <location>
        <begin position="1911"/>
        <end position="2063"/>
    </location>
</feature>
<evidence type="ECO:0000256" key="1">
    <source>
        <dbReference type="ARBA" id="ARBA00023157"/>
    </source>
</evidence>
<evidence type="ECO:0000259" key="6">
    <source>
        <dbReference type="PROSITE" id="PS50026"/>
    </source>
</evidence>
<feature type="compositionally biased region" description="Polar residues" evidence="3">
    <location>
        <begin position="1844"/>
        <end position="1862"/>
    </location>
</feature>
<feature type="domain" description="BPTI/Kunitz inhibitor" evidence="7">
    <location>
        <begin position="81"/>
        <end position="132"/>
    </location>
</feature>
<feature type="compositionally biased region" description="Basic and acidic residues" evidence="3">
    <location>
        <begin position="1920"/>
        <end position="1931"/>
    </location>
</feature>
<comment type="caution">
    <text evidence="2">Lacks conserved residue(s) required for the propagation of feature annotation.</text>
</comment>
<dbReference type="CDD" id="cd00054">
    <property type="entry name" value="EGF_CA"/>
    <property type="match status" value="2"/>
</dbReference>
<feature type="domain" description="Laminin G" evidence="5">
    <location>
        <begin position="191"/>
        <end position="387"/>
    </location>
</feature>
<feature type="compositionally biased region" description="Acidic residues" evidence="3">
    <location>
        <begin position="1935"/>
        <end position="1960"/>
    </location>
</feature>
<proteinExistence type="predicted"/>
<name>A0A7R8UM99_HERIL</name>
<reference evidence="8 9" key="1">
    <citation type="submission" date="2020-11" db="EMBL/GenBank/DDBJ databases">
        <authorList>
            <person name="Wallbank WR R."/>
            <person name="Pardo Diaz C."/>
            <person name="Kozak K."/>
            <person name="Martin S."/>
            <person name="Jiggins C."/>
            <person name="Moest M."/>
            <person name="Warren A I."/>
            <person name="Generalovic N T."/>
            <person name="Byers J.R.P. K."/>
            <person name="Montejo-Kovacevich G."/>
            <person name="Yen C E."/>
        </authorList>
    </citation>
    <scope>NUCLEOTIDE SEQUENCE [LARGE SCALE GENOMIC DNA]</scope>
</reference>
<evidence type="ECO:0000313" key="9">
    <source>
        <dbReference type="Proteomes" id="UP000594454"/>
    </source>
</evidence>
<feature type="compositionally biased region" description="Polar residues" evidence="3">
    <location>
        <begin position="2000"/>
        <end position="2016"/>
    </location>
</feature>
<accession>A0A7R8UM99</accession>
<dbReference type="Gene3D" id="2.60.120.1000">
    <property type="match status" value="1"/>
</dbReference>
<dbReference type="PROSITE" id="PS50026">
    <property type="entry name" value="EGF_3"/>
    <property type="match status" value="3"/>
</dbReference>
<evidence type="ECO:0000256" key="3">
    <source>
        <dbReference type="SAM" id="MobiDB-lite"/>
    </source>
</evidence>
<dbReference type="SUPFAM" id="SSF49899">
    <property type="entry name" value="Concanavalin A-like lectins/glucanases"/>
    <property type="match status" value="6"/>
</dbReference>
<dbReference type="InterPro" id="IPR013320">
    <property type="entry name" value="ConA-like_dom_sf"/>
</dbReference>
<feature type="domain" description="Laminin G" evidence="5">
    <location>
        <begin position="1035"/>
        <end position="1207"/>
    </location>
</feature>
<dbReference type="InterPro" id="IPR036880">
    <property type="entry name" value="Kunitz_BPTI_sf"/>
</dbReference>
<dbReference type="GO" id="GO:0004867">
    <property type="term" value="F:serine-type endopeptidase inhibitor activity"/>
    <property type="evidence" value="ECO:0007669"/>
    <property type="project" value="InterPro"/>
</dbReference>
<feature type="domain" description="Laminin G" evidence="5">
    <location>
        <begin position="607"/>
        <end position="787"/>
    </location>
</feature>
<feature type="domain" description="Laminin G" evidence="5">
    <location>
        <begin position="1251"/>
        <end position="1464"/>
    </location>
</feature>
<evidence type="ECO:0000259" key="7">
    <source>
        <dbReference type="PROSITE" id="PS50279"/>
    </source>
</evidence>
<dbReference type="OrthoDB" id="5989513at2759"/>
<dbReference type="FunCoup" id="A0A7R8UM99">
    <property type="interactions" value="70"/>
</dbReference>
<feature type="domain" description="Laminin G" evidence="5">
    <location>
        <begin position="1507"/>
        <end position="1701"/>
    </location>
</feature>
<dbReference type="GO" id="GO:0016020">
    <property type="term" value="C:membrane"/>
    <property type="evidence" value="ECO:0007669"/>
    <property type="project" value="UniProtKB-SubCell"/>
</dbReference>
<dbReference type="InterPro" id="IPR002223">
    <property type="entry name" value="Kunitz_BPTI"/>
</dbReference>
<keyword evidence="4" id="KW-0472">Membrane</keyword>
<keyword evidence="2" id="KW-0245">EGF-like domain</keyword>
<dbReference type="SMART" id="SM00181">
    <property type="entry name" value="EGF"/>
    <property type="match status" value="4"/>
</dbReference>
<dbReference type="Gene3D" id="2.10.25.10">
    <property type="entry name" value="Laminin"/>
    <property type="match status" value="3"/>
</dbReference>
<feature type="domain" description="EGF-like" evidence="6">
    <location>
        <begin position="1465"/>
        <end position="1503"/>
    </location>
</feature>
<dbReference type="PROSITE" id="PS01186">
    <property type="entry name" value="EGF_2"/>
    <property type="match status" value="1"/>
</dbReference>
<dbReference type="InterPro" id="IPR001791">
    <property type="entry name" value="Laminin_G"/>
</dbReference>
<feature type="compositionally biased region" description="Polar residues" evidence="3">
    <location>
        <begin position="2031"/>
        <end position="2044"/>
    </location>
</feature>
<dbReference type="Gene3D" id="2.60.120.200">
    <property type="match status" value="6"/>
</dbReference>
<keyword evidence="4" id="KW-1133">Transmembrane helix</keyword>
<gene>
    <name evidence="8" type="ORF">HERILL_LOCUS6277</name>
</gene>
<protein>
    <submittedName>
        <fullName evidence="8">Uncharacterized protein</fullName>
    </submittedName>
</protein>
<dbReference type="Proteomes" id="UP000594454">
    <property type="component" value="Chromosome 2"/>
</dbReference>
<dbReference type="SMART" id="SM00282">
    <property type="entry name" value="LamG"/>
    <property type="match status" value="6"/>
</dbReference>
<feature type="region of interest" description="Disordered" evidence="3">
    <location>
        <begin position="2101"/>
        <end position="2121"/>
    </location>
</feature>
<organism evidence="8 9">
    <name type="scientific">Hermetia illucens</name>
    <name type="common">Black soldier fly</name>
    <dbReference type="NCBI Taxonomy" id="343691"/>
    <lineage>
        <taxon>Eukaryota</taxon>
        <taxon>Metazoa</taxon>
        <taxon>Ecdysozoa</taxon>
        <taxon>Arthropoda</taxon>
        <taxon>Hexapoda</taxon>
        <taxon>Insecta</taxon>
        <taxon>Pterygota</taxon>
        <taxon>Neoptera</taxon>
        <taxon>Endopterygota</taxon>
        <taxon>Diptera</taxon>
        <taxon>Brachycera</taxon>
        <taxon>Stratiomyomorpha</taxon>
        <taxon>Stratiomyidae</taxon>
        <taxon>Hermetiinae</taxon>
        <taxon>Hermetia</taxon>
    </lineage>
</organism>
<dbReference type="CDD" id="cd22638">
    <property type="entry name" value="Kunitz_amblin-like"/>
    <property type="match status" value="1"/>
</dbReference>
<dbReference type="PANTHER" id="PTHR15036:SF49">
    <property type="entry name" value="AXOTACTIN"/>
    <property type="match status" value="1"/>
</dbReference>